<evidence type="ECO:0000313" key="3">
    <source>
        <dbReference type="EMBL" id="KIP60518.1"/>
    </source>
</evidence>
<evidence type="ECO:0000313" key="4">
    <source>
        <dbReference type="Proteomes" id="UP000032046"/>
    </source>
</evidence>
<feature type="region of interest" description="Disordered" evidence="1">
    <location>
        <begin position="134"/>
        <end position="174"/>
    </location>
</feature>
<dbReference type="Proteomes" id="UP000032046">
    <property type="component" value="Unassembled WGS sequence"/>
</dbReference>
<keyword evidence="4" id="KW-1185">Reference proteome</keyword>
<protein>
    <submittedName>
        <fullName evidence="3">Contig80, whole genome shotgun sequence</fullName>
    </submittedName>
</protein>
<dbReference type="AlphaFoldDB" id="A0A0D0I3F4"/>
<feature type="transmembrane region" description="Helical" evidence="2">
    <location>
        <begin position="54"/>
        <end position="72"/>
    </location>
</feature>
<keyword evidence="2" id="KW-1133">Transmembrane helix</keyword>
<reference evidence="3 4" key="1">
    <citation type="submission" date="2015-01" db="EMBL/GenBank/DDBJ databases">
        <title>Comparative genomics of non-oral Prevotella species.</title>
        <authorList>
            <person name="Accetto T."/>
            <person name="Nograsek B."/>
            <person name="Avgustin G."/>
        </authorList>
    </citation>
    <scope>NUCLEOTIDE SEQUENCE [LARGE SCALE GENOMIC DNA]</scope>
    <source>
        <strain evidence="3 4">P5-119</strain>
    </source>
</reference>
<keyword evidence="2" id="KW-0812">Transmembrane</keyword>
<accession>A0A0D0I3F4</accession>
<proteinExistence type="predicted"/>
<feature type="compositionally biased region" description="Basic and acidic residues" evidence="1">
    <location>
        <begin position="136"/>
        <end position="174"/>
    </location>
</feature>
<name>A0A0D0I3F4_9BACT</name>
<evidence type="ECO:0000256" key="1">
    <source>
        <dbReference type="SAM" id="MobiDB-lite"/>
    </source>
</evidence>
<comment type="caution">
    <text evidence="3">The sequence shown here is derived from an EMBL/GenBank/DDBJ whole genome shotgun (WGS) entry which is preliminary data.</text>
</comment>
<organism evidence="3 4">
    <name type="scientific">Prevotella pectinovora</name>
    <dbReference type="NCBI Taxonomy" id="1602169"/>
    <lineage>
        <taxon>Bacteria</taxon>
        <taxon>Pseudomonadati</taxon>
        <taxon>Bacteroidota</taxon>
        <taxon>Bacteroidia</taxon>
        <taxon>Bacteroidales</taxon>
        <taxon>Prevotellaceae</taxon>
        <taxon>Prevotella</taxon>
    </lineage>
</organism>
<dbReference type="EMBL" id="JXQK01000080">
    <property type="protein sequence ID" value="KIP60518.1"/>
    <property type="molecule type" value="Genomic_DNA"/>
</dbReference>
<evidence type="ECO:0000256" key="2">
    <source>
        <dbReference type="SAM" id="Phobius"/>
    </source>
</evidence>
<sequence>MAAEAMQVVKDLRWMIVCIAVLIVTDLWFGVSESQKRKVPIRLSRAGRRTCNKLIDYFAYLFFGAIMGMAIFEPLGIANHTTTAAAGLSLACVWEMDSIVNHVLALHGYAGRFSLMRLATGFLKRKDSALGEALEESLKENRKENRKENHEEDAKENRGNRNQEENRDKDLEGE</sequence>
<feature type="transmembrane region" description="Helical" evidence="2">
    <location>
        <begin position="12"/>
        <end position="33"/>
    </location>
</feature>
<gene>
    <name evidence="3" type="ORF">ST44_10965</name>
</gene>
<keyword evidence="2" id="KW-0472">Membrane</keyword>